<accession>A0A5B7GI41</accession>
<comment type="caution">
    <text evidence="2">The sequence shown here is derived from an EMBL/GenBank/DDBJ whole genome shotgun (WGS) entry which is preliminary data.</text>
</comment>
<protein>
    <submittedName>
        <fullName evidence="2">Uncharacterized protein</fullName>
    </submittedName>
</protein>
<feature type="region of interest" description="Disordered" evidence="1">
    <location>
        <begin position="38"/>
        <end position="59"/>
    </location>
</feature>
<dbReference type="Proteomes" id="UP000324222">
    <property type="component" value="Unassembled WGS sequence"/>
</dbReference>
<sequence>MTIGNNRNPSRALRLRSLTNYVRKAEPTVVVHILQDDVQHTKHKEKSSHYKMKDVSGWK</sequence>
<proteinExistence type="predicted"/>
<reference evidence="2 3" key="1">
    <citation type="submission" date="2019-05" db="EMBL/GenBank/DDBJ databases">
        <title>Another draft genome of Portunus trituberculatus and its Hox gene families provides insights of decapod evolution.</title>
        <authorList>
            <person name="Jeong J.-H."/>
            <person name="Song I."/>
            <person name="Kim S."/>
            <person name="Choi T."/>
            <person name="Kim D."/>
            <person name="Ryu S."/>
            <person name="Kim W."/>
        </authorList>
    </citation>
    <scope>NUCLEOTIDE SEQUENCE [LARGE SCALE GENOMIC DNA]</scope>
    <source>
        <tissue evidence="2">Muscle</tissue>
    </source>
</reference>
<evidence type="ECO:0000256" key="1">
    <source>
        <dbReference type="SAM" id="MobiDB-lite"/>
    </source>
</evidence>
<name>A0A5B7GI41_PORTR</name>
<keyword evidence="3" id="KW-1185">Reference proteome</keyword>
<dbReference type="EMBL" id="VSRR010015815">
    <property type="protein sequence ID" value="MPC58592.1"/>
    <property type="molecule type" value="Genomic_DNA"/>
</dbReference>
<feature type="compositionally biased region" description="Basic and acidic residues" evidence="1">
    <location>
        <begin position="47"/>
        <end position="59"/>
    </location>
</feature>
<dbReference type="AlphaFoldDB" id="A0A5B7GI41"/>
<organism evidence="2 3">
    <name type="scientific">Portunus trituberculatus</name>
    <name type="common">Swimming crab</name>
    <name type="synonym">Neptunus trituberculatus</name>
    <dbReference type="NCBI Taxonomy" id="210409"/>
    <lineage>
        <taxon>Eukaryota</taxon>
        <taxon>Metazoa</taxon>
        <taxon>Ecdysozoa</taxon>
        <taxon>Arthropoda</taxon>
        <taxon>Crustacea</taxon>
        <taxon>Multicrustacea</taxon>
        <taxon>Malacostraca</taxon>
        <taxon>Eumalacostraca</taxon>
        <taxon>Eucarida</taxon>
        <taxon>Decapoda</taxon>
        <taxon>Pleocyemata</taxon>
        <taxon>Brachyura</taxon>
        <taxon>Eubrachyura</taxon>
        <taxon>Portunoidea</taxon>
        <taxon>Portunidae</taxon>
        <taxon>Portuninae</taxon>
        <taxon>Portunus</taxon>
    </lineage>
</organism>
<evidence type="ECO:0000313" key="2">
    <source>
        <dbReference type="EMBL" id="MPC58592.1"/>
    </source>
</evidence>
<gene>
    <name evidence="2" type="ORF">E2C01_052599</name>
</gene>
<evidence type="ECO:0000313" key="3">
    <source>
        <dbReference type="Proteomes" id="UP000324222"/>
    </source>
</evidence>